<comment type="caution">
    <text evidence="1">The sequence shown here is derived from an EMBL/GenBank/DDBJ whole genome shotgun (WGS) entry which is preliminary data.</text>
</comment>
<proteinExistence type="predicted"/>
<evidence type="ECO:0000313" key="2">
    <source>
        <dbReference type="EMBL" id="MCY1008548.1"/>
    </source>
</evidence>
<accession>A0A9X3EH97</accession>
<dbReference type="RefSeq" id="WP_267765544.1">
    <property type="nucleotide sequence ID" value="NZ_JAPNKE010000001.1"/>
</dbReference>
<evidence type="ECO:0000313" key="3">
    <source>
        <dbReference type="Proteomes" id="UP001150924"/>
    </source>
</evidence>
<keyword evidence="3" id="KW-1185">Reference proteome</keyword>
<protein>
    <submittedName>
        <fullName evidence="1">Uncharacterized protein</fullName>
    </submittedName>
</protein>
<dbReference type="EMBL" id="JAPNKE010000001">
    <property type="protein sequence ID" value="MCY1004022.1"/>
    <property type="molecule type" value="Genomic_DNA"/>
</dbReference>
<gene>
    <name evidence="1" type="ORF">OV079_00245</name>
    <name evidence="2" type="ORF">OV079_23905</name>
</gene>
<dbReference type="Proteomes" id="UP001150924">
    <property type="component" value="Unassembled WGS sequence"/>
</dbReference>
<dbReference type="AlphaFoldDB" id="A0A9X3EH97"/>
<reference evidence="1" key="1">
    <citation type="submission" date="2022-11" db="EMBL/GenBank/DDBJ databases">
        <title>Minimal conservation of predation-associated metabolite biosynthetic gene clusters underscores biosynthetic potential of Myxococcota including descriptions for ten novel species: Archangium lansinium sp. nov., Myxococcus landrumus sp. nov., Nannocystis bai.</title>
        <authorList>
            <person name="Ahearne A."/>
            <person name="Stevens C."/>
            <person name="Phillips K."/>
        </authorList>
    </citation>
    <scope>NUCLEOTIDE SEQUENCE</scope>
    <source>
        <strain evidence="1">Na p29</strain>
    </source>
</reference>
<name>A0A9X3EH97_9BACT</name>
<sequence>MPRMWITGPGRRWLAPYIESSVPGLVLVCVRPGLWRVTHKLSGFGVGPLFGIRKAREFAVAVDGDVDWTQPASEISSAHAESGLSDGALLREAMTVAVVGWWSRLSPRRRGWSRRLRRTHGE</sequence>
<dbReference type="EMBL" id="JAPNKE010000002">
    <property type="protein sequence ID" value="MCY1008548.1"/>
    <property type="molecule type" value="Genomic_DNA"/>
</dbReference>
<evidence type="ECO:0000313" key="1">
    <source>
        <dbReference type="EMBL" id="MCY1004022.1"/>
    </source>
</evidence>
<organism evidence="1 3">
    <name type="scientific">Nannocystis pusilla</name>
    <dbReference type="NCBI Taxonomy" id="889268"/>
    <lineage>
        <taxon>Bacteria</taxon>
        <taxon>Pseudomonadati</taxon>
        <taxon>Myxococcota</taxon>
        <taxon>Polyangia</taxon>
        <taxon>Nannocystales</taxon>
        <taxon>Nannocystaceae</taxon>
        <taxon>Nannocystis</taxon>
    </lineage>
</organism>